<dbReference type="RefSeq" id="WP_272734804.1">
    <property type="nucleotide sequence ID" value="NZ_CP116942.1"/>
</dbReference>
<dbReference type="Proteomes" id="UP001216390">
    <property type="component" value="Chromosome"/>
</dbReference>
<keyword evidence="7" id="KW-1185">Reference proteome</keyword>
<dbReference type="Pfam" id="PF00296">
    <property type="entry name" value="Bac_luciferase"/>
    <property type="match status" value="1"/>
</dbReference>
<dbReference type="PANTHER" id="PTHR42847:SF8">
    <property type="entry name" value="CONSERVED PROTEIN"/>
    <property type="match status" value="1"/>
</dbReference>
<evidence type="ECO:0000256" key="4">
    <source>
        <dbReference type="ARBA" id="ARBA00023033"/>
    </source>
</evidence>
<gene>
    <name evidence="6" type="ORF">PO878_12290</name>
</gene>
<evidence type="ECO:0000256" key="1">
    <source>
        <dbReference type="ARBA" id="ARBA00022630"/>
    </source>
</evidence>
<feature type="domain" description="Luciferase-like" evidence="5">
    <location>
        <begin position="12"/>
        <end position="243"/>
    </location>
</feature>
<dbReference type="SUPFAM" id="SSF51679">
    <property type="entry name" value="Bacterial luciferase-like"/>
    <property type="match status" value="1"/>
</dbReference>
<dbReference type="Gene3D" id="3.20.20.30">
    <property type="entry name" value="Luciferase-like domain"/>
    <property type="match status" value="1"/>
</dbReference>
<dbReference type="GO" id="GO:0046306">
    <property type="term" value="P:alkanesulfonate catabolic process"/>
    <property type="evidence" value="ECO:0007669"/>
    <property type="project" value="TreeGrafter"/>
</dbReference>
<evidence type="ECO:0000259" key="5">
    <source>
        <dbReference type="Pfam" id="PF00296"/>
    </source>
</evidence>
<sequence length="303" mass="32779">MRFSVWPASVHGFADLAAVVGHCERTGWDGAWVMDHFMGDRPDGAPDDTPVLEALTVLPALAARTERIRLGPLVLGGTYRHPAVVAKAAATLDELSGGRFVLGLGAGWQVNEHAAYGIDLLPVRERLDRFEESCAAIRSLLTEDRTTLVGDHVTLNDAPCRPTPPPGRVPILVGAKGERRGLRIAALHADEWNSWATVEQLRHRSDVLARHCADVGRDPGAIRRSTQAVVHLVDDPVEADRLRAEPSSRPRLVGTPAQLVDQVGAYAEAGLDELVVPDWTMGTGPGRLEVLDRIQAEVAPAFR</sequence>
<dbReference type="EMBL" id="CP116942">
    <property type="protein sequence ID" value="WCO65279.1"/>
    <property type="molecule type" value="Genomic_DNA"/>
</dbReference>
<evidence type="ECO:0000313" key="7">
    <source>
        <dbReference type="Proteomes" id="UP001216390"/>
    </source>
</evidence>
<dbReference type="GO" id="GO:0008726">
    <property type="term" value="F:alkanesulfonate monooxygenase activity"/>
    <property type="evidence" value="ECO:0007669"/>
    <property type="project" value="TreeGrafter"/>
</dbReference>
<dbReference type="InterPro" id="IPR011251">
    <property type="entry name" value="Luciferase-like_dom"/>
</dbReference>
<dbReference type="InterPro" id="IPR050172">
    <property type="entry name" value="SsuD_RutA_monooxygenase"/>
</dbReference>
<evidence type="ECO:0000256" key="2">
    <source>
        <dbReference type="ARBA" id="ARBA00022643"/>
    </source>
</evidence>
<dbReference type="PANTHER" id="PTHR42847">
    <property type="entry name" value="ALKANESULFONATE MONOOXYGENASE"/>
    <property type="match status" value="1"/>
</dbReference>
<name>A0AAE9Y6R0_9ACTN</name>
<dbReference type="KEGG" id="ima:PO878_12290"/>
<dbReference type="InterPro" id="IPR036661">
    <property type="entry name" value="Luciferase-like_sf"/>
</dbReference>
<keyword evidence="1" id="KW-0285">Flavoprotein</keyword>
<evidence type="ECO:0000256" key="3">
    <source>
        <dbReference type="ARBA" id="ARBA00023002"/>
    </source>
</evidence>
<keyword evidence="2" id="KW-0288">FMN</keyword>
<accession>A0AAE9Y6R0</accession>
<dbReference type="AlphaFoldDB" id="A0AAE9Y6R0"/>
<evidence type="ECO:0000313" key="6">
    <source>
        <dbReference type="EMBL" id="WCO65279.1"/>
    </source>
</evidence>
<reference evidence="6" key="1">
    <citation type="submission" date="2023-01" db="EMBL/GenBank/DDBJ databases">
        <title>The diversity of Class Acidimicrobiia in South China Sea sediment environments and the proposal of Iamia marina sp. nov., a novel species of the genus Iamia.</title>
        <authorList>
            <person name="He Y."/>
            <person name="Tian X."/>
        </authorList>
    </citation>
    <scope>NUCLEOTIDE SEQUENCE</scope>
    <source>
        <strain evidence="6">DSM 19957</strain>
    </source>
</reference>
<protein>
    <submittedName>
        <fullName evidence="6">LLM class flavin-dependent oxidoreductase</fullName>
    </submittedName>
</protein>
<proteinExistence type="predicted"/>
<keyword evidence="3" id="KW-0560">Oxidoreductase</keyword>
<keyword evidence="4" id="KW-0503">Monooxygenase</keyword>
<organism evidence="6 7">
    <name type="scientific">Iamia majanohamensis</name>
    <dbReference type="NCBI Taxonomy" id="467976"/>
    <lineage>
        <taxon>Bacteria</taxon>
        <taxon>Bacillati</taxon>
        <taxon>Actinomycetota</taxon>
        <taxon>Acidimicrobiia</taxon>
        <taxon>Acidimicrobiales</taxon>
        <taxon>Iamiaceae</taxon>
        <taxon>Iamia</taxon>
    </lineage>
</organism>